<evidence type="ECO:0000313" key="2">
    <source>
        <dbReference type="EMBL" id="CAI9600021.1"/>
    </source>
</evidence>
<dbReference type="EMBL" id="CATNWA010017376">
    <property type="protein sequence ID" value="CAI9600021.1"/>
    <property type="molecule type" value="Genomic_DNA"/>
</dbReference>
<evidence type="ECO:0000256" key="1">
    <source>
        <dbReference type="SAM" id="MobiDB-lite"/>
    </source>
</evidence>
<dbReference type="Proteomes" id="UP001162483">
    <property type="component" value="Unassembled WGS sequence"/>
</dbReference>
<organism evidence="2 3">
    <name type="scientific">Staurois parvus</name>
    <dbReference type="NCBI Taxonomy" id="386267"/>
    <lineage>
        <taxon>Eukaryota</taxon>
        <taxon>Metazoa</taxon>
        <taxon>Chordata</taxon>
        <taxon>Craniata</taxon>
        <taxon>Vertebrata</taxon>
        <taxon>Euteleostomi</taxon>
        <taxon>Amphibia</taxon>
        <taxon>Batrachia</taxon>
        <taxon>Anura</taxon>
        <taxon>Neobatrachia</taxon>
        <taxon>Ranoidea</taxon>
        <taxon>Ranidae</taxon>
        <taxon>Staurois</taxon>
    </lineage>
</organism>
<accession>A0ABN9FUI7</accession>
<feature type="region of interest" description="Disordered" evidence="1">
    <location>
        <begin position="216"/>
        <end position="274"/>
    </location>
</feature>
<evidence type="ECO:0000313" key="3">
    <source>
        <dbReference type="Proteomes" id="UP001162483"/>
    </source>
</evidence>
<feature type="compositionally biased region" description="Basic residues" evidence="1">
    <location>
        <begin position="240"/>
        <end position="251"/>
    </location>
</feature>
<evidence type="ECO:0008006" key="4">
    <source>
        <dbReference type="Google" id="ProtNLM"/>
    </source>
</evidence>
<feature type="compositionally biased region" description="Basic residues" evidence="1">
    <location>
        <begin position="1"/>
        <end position="10"/>
    </location>
</feature>
<gene>
    <name evidence="2" type="ORF">SPARVUS_LOCUS12691827</name>
</gene>
<feature type="compositionally biased region" description="Polar residues" evidence="1">
    <location>
        <begin position="417"/>
        <end position="435"/>
    </location>
</feature>
<sequence length="476" mass="52778">ETREKRRHSYLHQAQASRQQSLNSRNGTVLRFPVKQMSPSRKSTGIPRKRQDSKPSTNPNKTSEDHESHLTHQIDGLVLSEKDSSESSSCNTGQESHNPQTSPQLIVNQKFVSKHDETAWIDGFSIVETQNIDPIELLTFQTISTRKEEQILDIGNKDVKEEFDIGTKKGVIQGQLLEEETESYSELHLGSKENHETEGLQPKVASDVLIQSEADTLNNPQGDVSTKTQSQEDATSSHEHLKKSPRVKTKSKNVTLGHNQLKVSPRAIDSDTTDERCVSLPAKQDPITLKTTMDFSQTSSPAEENIADTGASSSEGDTKSQISSWRNDVIRRSQGVLVLTRNTDENAIFIPKLKFEFTPDNSIDWTTLPQLLTNKHSNHVKEKDPSITMPCTPRGPSFSKSILKKSSASQGFIPTARSNSESIPGSFGAENSAQDSVPPLHGIVDLSISFQGKYEGDEIPKDIPKLLLMEEDSDED</sequence>
<feature type="non-terminal residue" evidence="2">
    <location>
        <position position="1"/>
    </location>
</feature>
<feature type="compositionally biased region" description="Polar residues" evidence="1">
    <location>
        <begin position="310"/>
        <end position="321"/>
    </location>
</feature>
<feature type="region of interest" description="Disordered" evidence="1">
    <location>
        <begin position="291"/>
        <end position="321"/>
    </location>
</feature>
<feature type="compositionally biased region" description="Polar residues" evidence="1">
    <location>
        <begin position="252"/>
        <end position="262"/>
    </location>
</feature>
<feature type="compositionally biased region" description="Polar residues" evidence="1">
    <location>
        <begin position="216"/>
        <end position="234"/>
    </location>
</feature>
<feature type="region of interest" description="Disordered" evidence="1">
    <location>
        <begin position="1"/>
        <end position="105"/>
    </location>
</feature>
<comment type="caution">
    <text evidence="2">The sequence shown here is derived from an EMBL/GenBank/DDBJ whole genome shotgun (WGS) entry which is preliminary data.</text>
</comment>
<feature type="compositionally biased region" description="Polar residues" evidence="1">
    <location>
        <begin position="90"/>
        <end position="105"/>
    </location>
</feature>
<feature type="region of interest" description="Disordered" evidence="1">
    <location>
        <begin position="417"/>
        <end position="438"/>
    </location>
</feature>
<feature type="compositionally biased region" description="Basic and acidic residues" evidence="1">
    <location>
        <begin position="62"/>
        <end position="72"/>
    </location>
</feature>
<keyword evidence="3" id="KW-1185">Reference proteome</keyword>
<feature type="compositionally biased region" description="Polar residues" evidence="1">
    <location>
        <begin position="291"/>
        <end position="302"/>
    </location>
</feature>
<name>A0ABN9FUI7_9NEOB</name>
<proteinExistence type="predicted"/>
<reference evidence="2" key="1">
    <citation type="submission" date="2023-05" db="EMBL/GenBank/DDBJ databases">
        <authorList>
            <person name="Stuckert A."/>
        </authorList>
    </citation>
    <scope>NUCLEOTIDE SEQUENCE</scope>
</reference>
<protein>
    <recommendedName>
        <fullName evidence="4">BRCA1</fullName>
    </recommendedName>
</protein>
<feature type="compositionally biased region" description="Polar residues" evidence="1">
    <location>
        <begin position="12"/>
        <end position="27"/>
    </location>
</feature>